<protein>
    <recommendedName>
        <fullName evidence="4">VPS37 C-terminal domain-containing protein</fullName>
    </recommendedName>
</protein>
<evidence type="ECO:0000313" key="3">
    <source>
        <dbReference type="Proteomes" id="UP001141806"/>
    </source>
</evidence>
<feature type="compositionally biased region" description="Low complexity" evidence="1">
    <location>
        <begin position="19"/>
        <end position="48"/>
    </location>
</feature>
<dbReference type="Proteomes" id="UP001141806">
    <property type="component" value="Unassembled WGS sequence"/>
</dbReference>
<dbReference type="OrthoDB" id="10260857at2759"/>
<sequence length="118" mass="13093">MFKSFWGSQEQQPPPHPQEAPTQSWYSSSLAGSPSSSRPSTPNGSFSSPNVQRPSDRPQSPSPKQLSPAEAAGMINLLKDKSVDELRKLLSDKDAYNQFLLSLDQVRTQNKVSHRAHF</sequence>
<dbReference type="GO" id="GO:0043162">
    <property type="term" value="P:ubiquitin-dependent protein catabolic process via the multivesicular body sorting pathway"/>
    <property type="evidence" value="ECO:0007669"/>
    <property type="project" value="TreeGrafter"/>
</dbReference>
<feature type="region of interest" description="Disordered" evidence="1">
    <location>
        <begin position="1"/>
        <end position="70"/>
    </location>
</feature>
<comment type="caution">
    <text evidence="2">The sequence shown here is derived from an EMBL/GenBank/DDBJ whole genome shotgun (WGS) entry which is preliminary data.</text>
</comment>
<reference evidence="2" key="1">
    <citation type="journal article" date="2023" name="Plant J.">
        <title>The genome of the king protea, Protea cynaroides.</title>
        <authorList>
            <person name="Chang J."/>
            <person name="Duong T.A."/>
            <person name="Schoeman C."/>
            <person name="Ma X."/>
            <person name="Roodt D."/>
            <person name="Barker N."/>
            <person name="Li Z."/>
            <person name="Van de Peer Y."/>
            <person name="Mizrachi E."/>
        </authorList>
    </citation>
    <scope>NUCLEOTIDE SEQUENCE</scope>
    <source>
        <tissue evidence="2">Young leaves</tissue>
    </source>
</reference>
<dbReference type="GO" id="GO:0006623">
    <property type="term" value="P:protein targeting to vacuole"/>
    <property type="evidence" value="ECO:0007669"/>
    <property type="project" value="TreeGrafter"/>
</dbReference>
<dbReference type="AlphaFoldDB" id="A0A9Q0R1T5"/>
<dbReference type="EMBL" id="JAMYWD010000002">
    <property type="protein sequence ID" value="KAJ4979800.1"/>
    <property type="molecule type" value="Genomic_DNA"/>
</dbReference>
<evidence type="ECO:0000313" key="2">
    <source>
        <dbReference type="EMBL" id="KAJ4979800.1"/>
    </source>
</evidence>
<proteinExistence type="predicted"/>
<dbReference type="PANTHER" id="PTHR13678:SF2">
    <property type="entry name" value="VACUOLAR PROTEIN SORTING-ASSOCIATED PROTEIN 37A"/>
    <property type="match status" value="1"/>
</dbReference>
<gene>
    <name evidence="2" type="ORF">NE237_010580</name>
</gene>
<organism evidence="2 3">
    <name type="scientific">Protea cynaroides</name>
    <dbReference type="NCBI Taxonomy" id="273540"/>
    <lineage>
        <taxon>Eukaryota</taxon>
        <taxon>Viridiplantae</taxon>
        <taxon>Streptophyta</taxon>
        <taxon>Embryophyta</taxon>
        <taxon>Tracheophyta</taxon>
        <taxon>Spermatophyta</taxon>
        <taxon>Magnoliopsida</taxon>
        <taxon>Proteales</taxon>
        <taxon>Proteaceae</taxon>
        <taxon>Protea</taxon>
    </lineage>
</organism>
<keyword evidence="3" id="KW-1185">Reference proteome</keyword>
<evidence type="ECO:0000256" key="1">
    <source>
        <dbReference type="SAM" id="MobiDB-lite"/>
    </source>
</evidence>
<dbReference type="GO" id="GO:0006612">
    <property type="term" value="P:protein targeting to membrane"/>
    <property type="evidence" value="ECO:0007669"/>
    <property type="project" value="TreeGrafter"/>
</dbReference>
<evidence type="ECO:0008006" key="4">
    <source>
        <dbReference type="Google" id="ProtNLM"/>
    </source>
</evidence>
<name>A0A9Q0R1T5_9MAGN</name>
<accession>A0A9Q0R1T5</accession>
<dbReference type="GO" id="GO:0000813">
    <property type="term" value="C:ESCRT I complex"/>
    <property type="evidence" value="ECO:0007669"/>
    <property type="project" value="TreeGrafter"/>
</dbReference>
<dbReference type="PANTHER" id="PTHR13678">
    <property type="entry name" value="VACUOLAR PROTEIN SORTING-ASSOCIATED PROTEIN 37"/>
    <property type="match status" value="1"/>
</dbReference>